<evidence type="ECO:0000313" key="1">
    <source>
        <dbReference type="EMBL" id="SPC23132.1"/>
    </source>
</evidence>
<accession>A0A7Z7JDR1</accession>
<proteinExistence type="predicted"/>
<evidence type="ECO:0000313" key="2">
    <source>
        <dbReference type="Proteomes" id="UP000257139"/>
    </source>
</evidence>
<sequence>MLPGALPSGAYPHSHLLRSLFGCFSGDLGRLLFGREYILSHHNKQHDPCPQHSQPKIRNTLKISHIFDAISVLARMTARHVLPHKDGAALFH</sequence>
<reference evidence="1 2" key="1">
    <citation type="submission" date="2018-01" db="EMBL/GenBank/DDBJ databases">
        <authorList>
            <person name="Clerissi C."/>
        </authorList>
    </citation>
    <scope>NUCLEOTIDE SEQUENCE [LARGE SCALE GENOMIC DNA]</scope>
    <source>
        <strain evidence="1">Cupriavidus taiwanensis STM 6021</strain>
    </source>
</reference>
<dbReference type="Proteomes" id="UP000257139">
    <property type="component" value="Chromosome CBM2594_b"/>
</dbReference>
<protein>
    <submittedName>
        <fullName evidence="1">Uncharacterized protein</fullName>
    </submittedName>
</protein>
<dbReference type="AlphaFoldDB" id="A0A7Z7JDR1"/>
<dbReference type="EMBL" id="LT978514">
    <property type="protein sequence ID" value="SPC23132.1"/>
    <property type="molecule type" value="Genomic_DNA"/>
</dbReference>
<name>A0A7Z7JDR1_9BURK</name>
<organism evidence="1 2">
    <name type="scientific">Cupriavidus taiwanensis</name>
    <dbReference type="NCBI Taxonomy" id="164546"/>
    <lineage>
        <taxon>Bacteria</taxon>
        <taxon>Pseudomonadati</taxon>
        <taxon>Pseudomonadota</taxon>
        <taxon>Betaproteobacteria</taxon>
        <taxon>Burkholderiales</taxon>
        <taxon>Burkholderiaceae</taxon>
        <taxon>Cupriavidus</taxon>
    </lineage>
</organism>
<gene>
    <name evidence="1" type="ORF">CBM2594_B50373</name>
</gene>